<evidence type="ECO:0000256" key="2">
    <source>
        <dbReference type="ARBA" id="ARBA00022670"/>
    </source>
</evidence>
<keyword evidence="4" id="KW-0720">Serine protease</keyword>
<keyword evidence="2" id="KW-0645">Protease</keyword>
<dbReference type="SUPFAM" id="SSF52096">
    <property type="entry name" value="ClpP/crotonase"/>
    <property type="match status" value="1"/>
</dbReference>
<dbReference type="PANTHER" id="PTHR33209">
    <property type="entry name" value="PROTEASE 4"/>
    <property type="match status" value="1"/>
</dbReference>
<dbReference type="CDD" id="cd07022">
    <property type="entry name" value="S49_Sppa_36K_type"/>
    <property type="match status" value="1"/>
</dbReference>
<evidence type="ECO:0000256" key="3">
    <source>
        <dbReference type="ARBA" id="ARBA00022801"/>
    </source>
</evidence>
<evidence type="ECO:0000256" key="4">
    <source>
        <dbReference type="ARBA" id="ARBA00022825"/>
    </source>
</evidence>
<dbReference type="PANTHER" id="PTHR33209:SF1">
    <property type="entry name" value="PEPTIDASE S49 DOMAIN-CONTAINING PROTEIN"/>
    <property type="match status" value="1"/>
</dbReference>
<dbReference type="Gene3D" id="3.90.226.10">
    <property type="entry name" value="2-enoyl-CoA Hydratase, Chain A, domain 1"/>
    <property type="match status" value="1"/>
</dbReference>
<feature type="domain" description="Peptidase S49" evidence="5">
    <location>
        <begin position="148"/>
        <end position="289"/>
    </location>
</feature>
<dbReference type="InterPro" id="IPR029045">
    <property type="entry name" value="ClpP/crotonase-like_dom_sf"/>
</dbReference>
<comment type="similarity">
    <text evidence="1">Belongs to the peptidase S49 family.</text>
</comment>
<keyword evidence="7" id="KW-1185">Reference proteome</keyword>
<dbReference type="RefSeq" id="WP_211456504.1">
    <property type="nucleotide sequence ID" value="NZ_JAANES010000001.1"/>
</dbReference>
<evidence type="ECO:0000313" key="6">
    <source>
        <dbReference type="EMBL" id="MBS3018696.1"/>
    </source>
</evidence>
<evidence type="ECO:0000313" key="7">
    <source>
        <dbReference type="Proteomes" id="UP001647436"/>
    </source>
</evidence>
<evidence type="ECO:0000259" key="5">
    <source>
        <dbReference type="Pfam" id="PF01343"/>
    </source>
</evidence>
<keyword evidence="3" id="KW-0378">Hydrolase</keyword>
<dbReference type="Proteomes" id="UP001647436">
    <property type="component" value="Unassembled WGS sequence"/>
</dbReference>
<proteinExistence type="inferred from homology"/>
<dbReference type="EMBL" id="JAANES010000001">
    <property type="protein sequence ID" value="MBS3018696.1"/>
    <property type="molecule type" value="Genomic_DNA"/>
</dbReference>
<name>A0ABS5LR59_9BURK</name>
<accession>A0ABS5LR59</accession>
<protein>
    <recommendedName>
        <fullName evidence="5">Peptidase S49 domain-containing protein</fullName>
    </recommendedName>
</protein>
<evidence type="ECO:0000256" key="1">
    <source>
        <dbReference type="ARBA" id="ARBA00008683"/>
    </source>
</evidence>
<dbReference type="Pfam" id="PF01343">
    <property type="entry name" value="Peptidase_S49"/>
    <property type="match status" value="1"/>
</dbReference>
<sequence>MSRPYPHLADRLFNTPLLLHPQKLDAIIAGLGQRLLGTEGLQIDAAAISPRAALPAEMFTTRKGERTERGYRVNEGVAVISAMGGLVHRTRLEADSSLLIGYNDLAADMEDALAQPEVHAIALVLDSPGGEVSGAFELADRIYAARGRKPIVAVADGMAASAAYLAASAADEVVLTTTSYVGSIGVVMRHVDYSRALANEGINVSHIFAGEHKVDGNPYQPLPTSVREHLQADIEGLYQMFVQAVARHRGMEEQAVRDTRAAVYRGVAGVAARLADRIGTADAVISDLSARRARSYPAGAGMSFQLQGASMGDPQTIQPAAAAPAEPSTATVAAPGAASAAAPVASAAAAAAAAPQGLEQARAEGAQAERARVSAILGHANAPANAALAQTCIAGGLTAEQAQGVLDAAPAVAAAAAPAAAANQFAQAMAALGNPNVSGVEAASPDGSAQAATQAAAGWGKAFGTAP</sequence>
<dbReference type="InterPro" id="IPR002142">
    <property type="entry name" value="Peptidase_S49"/>
</dbReference>
<gene>
    <name evidence="6" type="ORF">DJFAAGMI_01428</name>
</gene>
<dbReference type="InterPro" id="IPR033855">
    <property type="entry name" value="Protein_C"/>
</dbReference>
<comment type="caution">
    <text evidence="6">The sequence shown here is derived from an EMBL/GenBank/DDBJ whole genome shotgun (WGS) entry which is preliminary data.</text>
</comment>
<reference evidence="6 7" key="1">
    <citation type="submission" date="2020-03" db="EMBL/GenBank/DDBJ databases">
        <title>The role of nitrogen metabolism on polyethylene biodegradation.</title>
        <authorList>
            <person name="Peixoto J."/>
            <person name="Vizzotto C.S."/>
            <person name="Ramos A."/>
            <person name="Alves G."/>
            <person name="Steindorff A."/>
            <person name="Kruger R."/>
        </authorList>
    </citation>
    <scope>NUCLEOTIDE SEQUENCE [LARGE SCALE GENOMIC DNA]</scope>
    <source>
        <strain evidence="6 7">PE63</strain>
    </source>
</reference>
<organism evidence="6 7">
    <name type="scientific">Comamonas brasiliensis</name>
    <dbReference type="NCBI Taxonomy" id="1812482"/>
    <lineage>
        <taxon>Bacteria</taxon>
        <taxon>Pseudomonadati</taxon>
        <taxon>Pseudomonadota</taxon>
        <taxon>Betaproteobacteria</taxon>
        <taxon>Burkholderiales</taxon>
        <taxon>Comamonadaceae</taxon>
        <taxon>Comamonas</taxon>
    </lineage>
</organism>